<keyword evidence="2" id="KW-0597">Phosphoprotein</keyword>
<dbReference type="PaxDb" id="121845-A0A1S3CYK9"/>
<evidence type="ECO:0000256" key="1">
    <source>
        <dbReference type="ARBA" id="ARBA00015005"/>
    </source>
</evidence>
<dbReference type="GO" id="GO:0070301">
    <property type="term" value="P:cellular response to hydrogen peroxide"/>
    <property type="evidence" value="ECO:0007669"/>
    <property type="project" value="TreeGrafter"/>
</dbReference>
<proteinExistence type="predicted"/>
<dbReference type="GeneID" id="103507700"/>
<protein>
    <recommendedName>
        <fullName evidence="1">Oxidative stress-responsive serine-rich protein 1</fullName>
    </recommendedName>
    <alternativeName>
        <fullName evidence="4">Oxidative stress-responsive protein 1</fullName>
    </alternativeName>
    <alternativeName>
        <fullName evidence="3">Peroxide-inducible transcript 1 protein</fullName>
    </alternativeName>
</protein>
<organism evidence="5 6">
    <name type="scientific">Diaphorina citri</name>
    <name type="common">Asian citrus psyllid</name>
    <dbReference type="NCBI Taxonomy" id="121845"/>
    <lineage>
        <taxon>Eukaryota</taxon>
        <taxon>Metazoa</taxon>
        <taxon>Ecdysozoa</taxon>
        <taxon>Arthropoda</taxon>
        <taxon>Hexapoda</taxon>
        <taxon>Insecta</taxon>
        <taxon>Pterygota</taxon>
        <taxon>Neoptera</taxon>
        <taxon>Paraneoptera</taxon>
        <taxon>Hemiptera</taxon>
        <taxon>Sternorrhyncha</taxon>
        <taxon>Psylloidea</taxon>
        <taxon>Psyllidae</taxon>
        <taxon>Diaphorininae</taxon>
        <taxon>Diaphorina</taxon>
    </lineage>
</organism>
<sequence>MCKCSSLLPQSCSSSTSYSVKKCTHFKHAHTNPLVNLNKKYKKDLSCTSSSVISTTAQGHMNKKRLLLHSPKLKLRKTEPTLPVTGVDCASIGGGKKIFGTNSQMYPNLESFSSSSRSDNGLDVDARYQENCFKEARLSQPILCVAPEQPPLLPDTILHNISSISLQEPSCSFPSEPSVSSSPCDKLPATTNSQSCSIQARACYDDTSMSELASYFDVYCHIPKKMSHMAEMMYT</sequence>
<evidence type="ECO:0000313" key="5">
    <source>
        <dbReference type="Proteomes" id="UP000079169"/>
    </source>
</evidence>
<dbReference type="PANTHER" id="PTHR31383:SF2">
    <property type="entry name" value="OXIDATIVE STRESS-RESPONSIVE SERINE-RICH PROTEIN 1"/>
    <property type="match status" value="1"/>
</dbReference>
<gene>
    <name evidence="6" type="primary">LOC103507700</name>
</gene>
<evidence type="ECO:0000256" key="2">
    <source>
        <dbReference type="ARBA" id="ARBA00022553"/>
    </source>
</evidence>
<dbReference type="Proteomes" id="UP000079169">
    <property type="component" value="Unplaced"/>
</dbReference>
<keyword evidence="5" id="KW-1185">Reference proteome</keyword>
<accession>A0A1S3CYK9</accession>
<dbReference type="AlphaFoldDB" id="A0A1S3CYK9"/>
<dbReference type="KEGG" id="dci:103507700"/>
<evidence type="ECO:0000313" key="6">
    <source>
        <dbReference type="RefSeq" id="XP_008470421.2"/>
    </source>
</evidence>
<dbReference type="RefSeq" id="XP_008470421.2">
    <property type="nucleotide sequence ID" value="XM_008472199.3"/>
</dbReference>
<name>A0A1S3CYK9_DIACI</name>
<evidence type="ECO:0000256" key="4">
    <source>
        <dbReference type="ARBA" id="ARBA00031405"/>
    </source>
</evidence>
<dbReference type="InterPro" id="IPR008494">
    <property type="entry name" value="DUF776"/>
</dbReference>
<dbReference type="PANTHER" id="PTHR31383">
    <property type="entry name" value="OXIDATIVE STRESS-RESPONSE SERINE-RICH PROTEIN 1"/>
    <property type="match status" value="1"/>
</dbReference>
<evidence type="ECO:0000256" key="3">
    <source>
        <dbReference type="ARBA" id="ARBA00029721"/>
    </source>
</evidence>
<reference evidence="6" key="1">
    <citation type="submission" date="2025-08" db="UniProtKB">
        <authorList>
            <consortium name="RefSeq"/>
        </authorList>
    </citation>
    <scope>IDENTIFICATION</scope>
</reference>